<dbReference type="GeneID" id="71928002"/>
<evidence type="ECO:0000313" key="2">
    <source>
        <dbReference type="EMBL" id="UPM41934.1"/>
    </source>
</evidence>
<sequence>MKTEKQRLGVGGLLLAVSTALIIGIAMTNAIPSAFAGVASLTMAAGALIVGLSEDDAGV</sequence>
<keyword evidence="1" id="KW-0472">Membrane</keyword>
<feature type="transmembrane region" description="Helical" evidence="1">
    <location>
        <begin position="33"/>
        <end position="52"/>
    </location>
</feature>
<keyword evidence="1" id="KW-1133">Transmembrane helix</keyword>
<evidence type="ECO:0000256" key="1">
    <source>
        <dbReference type="SAM" id="Phobius"/>
    </source>
</evidence>
<dbReference type="Proteomes" id="UP000831768">
    <property type="component" value="Chromosome"/>
</dbReference>
<feature type="transmembrane region" description="Helical" evidence="1">
    <location>
        <begin position="7"/>
        <end position="27"/>
    </location>
</feature>
<keyword evidence="1" id="KW-0812">Transmembrane</keyword>
<dbReference type="KEGG" id="haad:MW046_08105"/>
<dbReference type="EMBL" id="CP096019">
    <property type="protein sequence ID" value="UPM41934.1"/>
    <property type="molecule type" value="Genomic_DNA"/>
</dbReference>
<accession>A0A8T9ZYZ8</accession>
<reference evidence="2" key="1">
    <citation type="submission" date="2022-04" db="EMBL/GenBank/DDBJ databases">
        <title>Halocatena sp. nov., isolated from a salt lake.</title>
        <authorList>
            <person name="Cui H.-L."/>
        </authorList>
    </citation>
    <scope>NUCLEOTIDE SEQUENCE</scope>
    <source>
        <strain evidence="2">AD-1</strain>
    </source>
</reference>
<proteinExistence type="predicted"/>
<keyword evidence="3" id="KW-1185">Reference proteome</keyword>
<protein>
    <submittedName>
        <fullName evidence="2">Uncharacterized protein</fullName>
    </submittedName>
</protein>
<dbReference type="RefSeq" id="WP_247992613.1">
    <property type="nucleotide sequence ID" value="NZ_CP096019.1"/>
</dbReference>
<name>A0A8T9ZYZ8_9EURY</name>
<evidence type="ECO:0000313" key="3">
    <source>
        <dbReference type="Proteomes" id="UP000831768"/>
    </source>
</evidence>
<organism evidence="2 3">
    <name type="scientific">Halocatena salina</name>
    <dbReference type="NCBI Taxonomy" id="2934340"/>
    <lineage>
        <taxon>Archaea</taxon>
        <taxon>Methanobacteriati</taxon>
        <taxon>Methanobacteriota</taxon>
        <taxon>Stenosarchaea group</taxon>
        <taxon>Halobacteria</taxon>
        <taxon>Halobacteriales</taxon>
        <taxon>Natronomonadaceae</taxon>
        <taxon>Halocatena</taxon>
    </lineage>
</organism>
<dbReference type="AlphaFoldDB" id="A0A8T9ZYZ8"/>
<gene>
    <name evidence="2" type="ORF">MW046_08105</name>
</gene>